<reference evidence="2 5" key="1">
    <citation type="submission" date="2020-02" db="EMBL/GenBank/DDBJ databases">
        <authorList>
            <person name="Ashton P.M."/>
            <person name="Dallman T."/>
            <person name="Nair S."/>
            <person name="De Pinna E."/>
            <person name="Peters T."/>
            <person name="Grant K."/>
        </authorList>
    </citation>
    <scope>NUCLEOTIDE SEQUENCE [LARGE SCALE GENOMIC DNA]</scope>
    <source>
        <strain evidence="2 5">188143</strain>
    </source>
</reference>
<organism evidence="3 7">
    <name type="scientific">Escherichia coli</name>
    <dbReference type="NCBI Taxonomy" id="562"/>
    <lineage>
        <taxon>Bacteria</taxon>
        <taxon>Pseudomonadati</taxon>
        <taxon>Pseudomonadota</taxon>
        <taxon>Gammaproteobacteria</taxon>
        <taxon>Enterobacterales</taxon>
        <taxon>Enterobacteriaceae</taxon>
        <taxon>Escherichia</taxon>
    </lineage>
</organism>
<dbReference type="EMBL" id="JAETYU010000020">
    <property type="protein sequence ID" value="MBL6204739.1"/>
    <property type="molecule type" value="Genomic_DNA"/>
</dbReference>
<dbReference type="Proteomes" id="UP000655659">
    <property type="component" value="Unassembled WGS sequence"/>
</dbReference>
<dbReference type="Proteomes" id="UP000615017">
    <property type="component" value="Unassembled WGS sequence"/>
</dbReference>
<evidence type="ECO:0000313" key="4">
    <source>
        <dbReference type="EMBL" id="MBL6235540.1"/>
    </source>
</evidence>
<dbReference type="Gene3D" id="1.10.530.10">
    <property type="match status" value="1"/>
</dbReference>
<dbReference type="SUPFAM" id="SSF53955">
    <property type="entry name" value="Lysozyme-like"/>
    <property type="match status" value="1"/>
</dbReference>
<protein>
    <submittedName>
        <fullName evidence="3">Transglycosylase SLT domain-containing protein</fullName>
    </submittedName>
</protein>
<dbReference type="Pfam" id="PF01464">
    <property type="entry name" value="SLT"/>
    <property type="match status" value="1"/>
</dbReference>
<dbReference type="EMBL" id="AASSGK010000044">
    <property type="protein sequence ID" value="EFG2163215.1"/>
    <property type="molecule type" value="Genomic_DNA"/>
</dbReference>
<evidence type="ECO:0000313" key="5">
    <source>
        <dbReference type="Proteomes" id="UP000534332"/>
    </source>
</evidence>
<evidence type="ECO:0000259" key="1">
    <source>
        <dbReference type="Pfam" id="PF01464"/>
    </source>
</evidence>
<dbReference type="Proteomes" id="UP000534332">
    <property type="component" value="Unassembled WGS sequence"/>
</dbReference>
<name>A0A454FB80_ECOLX</name>
<comment type="caution">
    <text evidence="3">The sequence shown here is derived from an EMBL/GenBank/DDBJ whole genome shotgun (WGS) entry which is preliminary data.</text>
</comment>
<dbReference type="RefSeq" id="WP_077778272.1">
    <property type="nucleotide sequence ID" value="NZ_CCQI01000031.1"/>
</dbReference>
<evidence type="ECO:0000313" key="7">
    <source>
        <dbReference type="Proteomes" id="UP000655659"/>
    </source>
</evidence>
<evidence type="ECO:0000313" key="2">
    <source>
        <dbReference type="EMBL" id="EFG2163215.1"/>
    </source>
</evidence>
<gene>
    <name evidence="2" type="ORF">BRV02_004356</name>
    <name evidence="4" type="ORF">JNA65_16710</name>
    <name evidence="3" type="ORF">JNA68_16250</name>
</gene>
<evidence type="ECO:0000313" key="3">
    <source>
        <dbReference type="EMBL" id="MBL6204739.1"/>
    </source>
</evidence>
<dbReference type="CDD" id="cd13400">
    <property type="entry name" value="LT_IagB-like"/>
    <property type="match status" value="1"/>
</dbReference>
<reference evidence="3 6" key="2">
    <citation type="submission" date="2021-01" db="EMBL/GenBank/DDBJ databases">
        <title>Genomes of Escherichia coli STEC strains from raw meat-based diets for companion animals.</title>
        <authorList>
            <person name="Stevens M.J.A."/>
            <person name="Stephan R."/>
        </authorList>
    </citation>
    <scope>NUCLEOTIDE SEQUENCE</scope>
    <source>
        <strain evidence="3">ATC7-7</strain>
        <strain evidence="4 6">LSC1-58</strain>
    </source>
</reference>
<sequence length="225" mass="25676">MVLLVVRTTNLLSLFVEWVKLFPDDVTRGEKMRKWLLTICLMFINVTCKAGDCFDLAGRDYKIDPDLLRAISWKESRNRVNAIGINPVTGYGSGLMQVDSQHFNELARYGIKPEHLTADPCLNIYTGAYYLAIAFKKWGVSWEAVGAYNAGFRKTERQNQRRLAYASDVYRIYSGIKNSKGIQLRASEKPLSKMNSSQKNYFDIHFKKTGYAANAAWKATHKNII</sequence>
<evidence type="ECO:0000313" key="6">
    <source>
        <dbReference type="Proteomes" id="UP000615017"/>
    </source>
</evidence>
<dbReference type="InterPro" id="IPR008258">
    <property type="entry name" value="Transglycosylase_SLT_dom_1"/>
</dbReference>
<accession>A0A454FB80</accession>
<dbReference type="EMBL" id="JAETYZ010000021">
    <property type="protein sequence ID" value="MBL6235540.1"/>
    <property type="molecule type" value="Genomic_DNA"/>
</dbReference>
<proteinExistence type="predicted"/>
<dbReference type="AlphaFoldDB" id="A0A454FB80"/>
<dbReference type="InterPro" id="IPR023346">
    <property type="entry name" value="Lysozyme-like_dom_sf"/>
</dbReference>
<feature type="domain" description="Transglycosylase SLT" evidence="1">
    <location>
        <begin position="53"/>
        <end position="162"/>
    </location>
</feature>